<feature type="transmembrane region" description="Helical" evidence="13">
    <location>
        <begin position="41"/>
        <end position="60"/>
    </location>
</feature>
<dbReference type="EC" id="2.7.8.5" evidence="11"/>
<keyword evidence="5 13" id="KW-0812">Transmembrane</keyword>
<keyword evidence="15" id="KW-1185">Reference proteome</keyword>
<keyword evidence="10" id="KW-1208">Phospholipid metabolism</keyword>
<organism evidence="14 15">
    <name type="scientific">Candidatus Phytoplasma asiaticum</name>
    <dbReference type="NCBI Taxonomy" id="2763338"/>
    <lineage>
        <taxon>Bacteria</taxon>
        <taxon>Bacillati</taxon>
        <taxon>Mycoplasmatota</taxon>
        <taxon>Mollicutes</taxon>
        <taxon>Acholeplasmatales</taxon>
        <taxon>Acholeplasmataceae</taxon>
        <taxon>Candidatus Phytoplasma</taxon>
        <taxon>16SrII (Peanut WB group)</taxon>
    </lineage>
</organism>
<keyword evidence="7" id="KW-0443">Lipid metabolism</keyword>
<dbReference type="InterPro" id="IPR050324">
    <property type="entry name" value="CDP-alcohol_PTase-I"/>
</dbReference>
<dbReference type="AlphaFoldDB" id="A0AAX3B8X2"/>
<dbReference type="InterPro" id="IPR043130">
    <property type="entry name" value="CDP-OH_PTrfase_TM_dom"/>
</dbReference>
<protein>
    <recommendedName>
        <fullName evidence="11">CDP-diacylglycerol--glycerol-3-phosphate 3-phosphatidyltransferase</fullName>
        <ecNumber evidence="11">2.7.8.5</ecNumber>
    </recommendedName>
</protein>
<sequence length="212" mass="25026">MKNIIKKTANLLTIFRIFLVFCMLPFLYLKLLKHEIEIFKNYFNIIFIVASITDYLDGFIARKFCQTTVFGKFFDPIADKLLVIISAFYLLILCQNNYLLHQDNDKIVNYVVSFLIVTIIRDFIVMGIRLLAFEKKHIISSSFGGKLKTFLNFVSIIIMLLSVQLERFFSQLFPEYNLKMYFIINFILILNIFIIVISGIDYILKNLKLIYF</sequence>
<gene>
    <name evidence="14" type="primary">pgsA</name>
    <name evidence="14" type="ORF">H7686_0001740</name>
</gene>
<dbReference type="PANTHER" id="PTHR14269">
    <property type="entry name" value="CDP-DIACYLGLYCEROL--GLYCEROL-3-PHOSPHATE 3-PHOSPHATIDYLTRANSFERASE-RELATED"/>
    <property type="match status" value="1"/>
</dbReference>
<keyword evidence="9" id="KW-0594">Phospholipid biosynthesis</keyword>
<evidence type="ECO:0000256" key="2">
    <source>
        <dbReference type="ARBA" id="ARBA00010441"/>
    </source>
</evidence>
<dbReference type="RefSeq" id="WP_193622031.1">
    <property type="nucleotide sequence ID" value="NZ_JACRYS020000008.1"/>
</dbReference>
<dbReference type="InterPro" id="IPR048254">
    <property type="entry name" value="CDP_ALCOHOL_P_TRANSF_CS"/>
</dbReference>
<proteinExistence type="inferred from homology"/>
<evidence type="ECO:0000256" key="4">
    <source>
        <dbReference type="ARBA" id="ARBA00022679"/>
    </source>
</evidence>
<dbReference type="KEGG" id="pphy:H7686_0001740"/>
<reference evidence="14 15" key="1">
    <citation type="submission" date="2022-05" db="EMBL/GenBank/DDBJ databases">
        <title>'Parthenium hysterophorus' phyllody phytoplasma strain PR34.</title>
        <authorList>
            <person name="Kirdat K."/>
            <person name="Tiwarekar B."/>
            <person name="Yadav A."/>
        </authorList>
    </citation>
    <scope>NUCLEOTIDE SEQUENCE [LARGE SCALE GENOMIC DNA]</scope>
    <source>
        <strain evidence="14 15">PR34</strain>
    </source>
</reference>
<feature type="transmembrane region" description="Helical" evidence="13">
    <location>
        <begin position="81"/>
        <end position="101"/>
    </location>
</feature>
<comment type="subcellular location">
    <subcellularLocation>
        <location evidence="1">Membrane</location>
        <topology evidence="1">Multi-pass membrane protein</topology>
    </subcellularLocation>
</comment>
<evidence type="ECO:0000256" key="1">
    <source>
        <dbReference type="ARBA" id="ARBA00004141"/>
    </source>
</evidence>
<dbReference type="PIRSF" id="PIRSF000847">
    <property type="entry name" value="Phos_ph_gly_syn"/>
    <property type="match status" value="1"/>
</dbReference>
<evidence type="ECO:0000256" key="13">
    <source>
        <dbReference type="SAM" id="Phobius"/>
    </source>
</evidence>
<dbReference type="InterPro" id="IPR000462">
    <property type="entry name" value="CDP-OH_P_trans"/>
</dbReference>
<dbReference type="GO" id="GO:0046474">
    <property type="term" value="P:glycerophospholipid biosynthetic process"/>
    <property type="evidence" value="ECO:0007669"/>
    <property type="project" value="TreeGrafter"/>
</dbReference>
<evidence type="ECO:0000256" key="9">
    <source>
        <dbReference type="ARBA" id="ARBA00023209"/>
    </source>
</evidence>
<name>A0AAX3B8X2_9MOLU</name>
<dbReference type="GO" id="GO:0016020">
    <property type="term" value="C:membrane"/>
    <property type="evidence" value="ECO:0007669"/>
    <property type="project" value="UniProtKB-SubCell"/>
</dbReference>
<evidence type="ECO:0000256" key="8">
    <source>
        <dbReference type="ARBA" id="ARBA00023136"/>
    </source>
</evidence>
<evidence type="ECO:0000256" key="5">
    <source>
        <dbReference type="ARBA" id="ARBA00022692"/>
    </source>
</evidence>
<comment type="similarity">
    <text evidence="2 12">Belongs to the CDP-alcohol phosphatidyltransferase class-I family.</text>
</comment>
<feature type="transmembrane region" description="Helical" evidence="13">
    <location>
        <begin position="107"/>
        <end position="128"/>
    </location>
</feature>
<evidence type="ECO:0000256" key="3">
    <source>
        <dbReference type="ARBA" id="ARBA00022516"/>
    </source>
</evidence>
<feature type="transmembrane region" description="Helical" evidence="13">
    <location>
        <begin position="149"/>
        <end position="169"/>
    </location>
</feature>
<dbReference type="EMBL" id="CP097206">
    <property type="protein sequence ID" value="UQV27067.1"/>
    <property type="molecule type" value="Genomic_DNA"/>
</dbReference>
<dbReference type="InterPro" id="IPR004570">
    <property type="entry name" value="Phosphatidylglycerol_P_synth"/>
</dbReference>
<dbReference type="Proteomes" id="UP000769022">
    <property type="component" value="Chromosome"/>
</dbReference>
<keyword evidence="4 12" id="KW-0808">Transferase</keyword>
<feature type="transmembrane region" description="Helical" evidence="13">
    <location>
        <begin position="12"/>
        <end position="29"/>
    </location>
</feature>
<keyword evidence="6 13" id="KW-1133">Transmembrane helix</keyword>
<keyword evidence="8 13" id="KW-0472">Membrane</keyword>
<dbReference type="GO" id="GO:0008444">
    <property type="term" value="F:CDP-diacylglycerol-glycerol-3-phosphate 3-phosphatidyltransferase activity"/>
    <property type="evidence" value="ECO:0007669"/>
    <property type="project" value="UniProtKB-UniRule"/>
</dbReference>
<evidence type="ECO:0000313" key="14">
    <source>
        <dbReference type="EMBL" id="UQV27067.1"/>
    </source>
</evidence>
<evidence type="ECO:0000256" key="7">
    <source>
        <dbReference type="ARBA" id="ARBA00023098"/>
    </source>
</evidence>
<dbReference type="Pfam" id="PF01066">
    <property type="entry name" value="CDP-OH_P_transf"/>
    <property type="match status" value="1"/>
</dbReference>
<dbReference type="PROSITE" id="PS00379">
    <property type="entry name" value="CDP_ALCOHOL_P_TRANSF"/>
    <property type="match status" value="1"/>
</dbReference>
<dbReference type="PANTHER" id="PTHR14269:SF62">
    <property type="entry name" value="CDP-DIACYLGLYCEROL--GLYCEROL-3-PHOSPHATE 3-PHOSPHATIDYLTRANSFERASE 1, CHLOROPLASTIC"/>
    <property type="match status" value="1"/>
</dbReference>
<evidence type="ECO:0000256" key="12">
    <source>
        <dbReference type="RuleBase" id="RU003750"/>
    </source>
</evidence>
<evidence type="ECO:0000256" key="10">
    <source>
        <dbReference type="ARBA" id="ARBA00023264"/>
    </source>
</evidence>
<evidence type="ECO:0000256" key="6">
    <source>
        <dbReference type="ARBA" id="ARBA00022989"/>
    </source>
</evidence>
<evidence type="ECO:0000313" key="15">
    <source>
        <dbReference type="Proteomes" id="UP000769022"/>
    </source>
</evidence>
<feature type="transmembrane region" description="Helical" evidence="13">
    <location>
        <begin position="181"/>
        <end position="204"/>
    </location>
</feature>
<dbReference type="NCBIfam" id="TIGR00560">
    <property type="entry name" value="pgsA"/>
    <property type="match status" value="1"/>
</dbReference>
<keyword evidence="3" id="KW-0444">Lipid biosynthesis</keyword>
<evidence type="ECO:0000256" key="11">
    <source>
        <dbReference type="NCBIfam" id="TIGR00560"/>
    </source>
</evidence>
<accession>A0AAX3B8X2</accession>
<dbReference type="Gene3D" id="1.20.120.1760">
    <property type="match status" value="1"/>
</dbReference>